<name>A0A7W5GDD3_9BACL</name>
<gene>
    <name evidence="1" type="ORF">FHS16_006433</name>
</gene>
<dbReference type="RefSeq" id="WP_183571652.1">
    <property type="nucleotide sequence ID" value="NZ_CBCSLB010000051.1"/>
</dbReference>
<dbReference type="Proteomes" id="UP000518605">
    <property type="component" value="Unassembled WGS sequence"/>
</dbReference>
<keyword evidence="2" id="KW-1185">Reference proteome</keyword>
<reference evidence="1 2" key="1">
    <citation type="submission" date="2020-08" db="EMBL/GenBank/DDBJ databases">
        <title>Genomic Encyclopedia of Type Strains, Phase III (KMG-III): the genomes of soil and plant-associated and newly described type strains.</title>
        <authorList>
            <person name="Whitman W."/>
        </authorList>
    </citation>
    <scope>NUCLEOTIDE SEQUENCE [LARGE SCALE GENOMIC DNA]</scope>
    <source>
        <strain evidence="1 2">CECT 8234</strain>
    </source>
</reference>
<comment type="caution">
    <text evidence="1">The sequence shown here is derived from an EMBL/GenBank/DDBJ whole genome shotgun (WGS) entry which is preliminary data.</text>
</comment>
<proteinExistence type="predicted"/>
<dbReference type="EMBL" id="JACHXW010000040">
    <property type="protein sequence ID" value="MBB3156309.1"/>
    <property type="molecule type" value="Genomic_DNA"/>
</dbReference>
<evidence type="ECO:0000313" key="1">
    <source>
        <dbReference type="EMBL" id="MBB3156309.1"/>
    </source>
</evidence>
<sequence>MNNETRCQIAQSFLQNHFRISVRQPDDEEYSFAVTELLDSVSRTAILDIQSALLSHPDRKVVGTLFAKRYSVWFTGLVAAVGLFDYRLSSNPANVRFHISSQAVMAYQTMPEAQEWLSHTDLAKRRNQLAVYFQELLQNTDLVFASVSEHTSAPTKVMWSLVTHQLLQYYARLEEEHNREMTKERLQLIADDQSILMGCKSEHLISTQLRRVKHPSHGSILYIRRYCCLAFRLKSHGYCHTCPRLSAPDRERMLMQER</sequence>
<organism evidence="1 2">
    <name type="scientific">Paenibacillus endophyticus</name>
    <dbReference type="NCBI Taxonomy" id="1294268"/>
    <lineage>
        <taxon>Bacteria</taxon>
        <taxon>Bacillati</taxon>
        <taxon>Bacillota</taxon>
        <taxon>Bacilli</taxon>
        <taxon>Bacillales</taxon>
        <taxon>Paenibacillaceae</taxon>
        <taxon>Paenibacillus</taxon>
    </lineage>
</organism>
<dbReference type="AlphaFoldDB" id="A0A7W5GDD3"/>
<accession>A0A7W5GDD3</accession>
<protein>
    <submittedName>
        <fullName evidence="1">Ferric iron reductase protein FhuF</fullName>
    </submittedName>
</protein>
<evidence type="ECO:0000313" key="2">
    <source>
        <dbReference type="Proteomes" id="UP000518605"/>
    </source>
</evidence>